<dbReference type="AlphaFoldDB" id="A0A291IS15"/>
<name>A0A291IS15_9MOLU</name>
<organism evidence="2 3">
    <name type="scientific">Mesoplasma lactucae ATCC 49193</name>
    <dbReference type="NCBI Taxonomy" id="81460"/>
    <lineage>
        <taxon>Bacteria</taxon>
        <taxon>Bacillati</taxon>
        <taxon>Mycoplasmatota</taxon>
        <taxon>Mollicutes</taxon>
        <taxon>Entomoplasmatales</taxon>
        <taxon>Entomoplasmataceae</taxon>
        <taxon>Mesoplasma</taxon>
    </lineage>
</organism>
<protein>
    <submittedName>
        <fullName evidence="2">Uncharacterized protein</fullName>
    </submittedName>
</protein>
<feature type="compositionally biased region" description="Basic and acidic residues" evidence="1">
    <location>
        <begin position="195"/>
        <end position="215"/>
    </location>
</feature>
<evidence type="ECO:0000313" key="3">
    <source>
        <dbReference type="Proteomes" id="UP000232227"/>
    </source>
</evidence>
<dbReference type="EMBL" id="CP023668">
    <property type="protein sequence ID" value="ATG97589.1"/>
    <property type="molecule type" value="Genomic_DNA"/>
</dbReference>
<gene>
    <name evidence="2" type="ORF">CP520_02380</name>
</gene>
<dbReference type="KEGG" id="mlac:CP520_02380"/>
<reference evidence="2 3" key="1">
    <citation type="submission" date="2017-09" db="EMBL/GenBank/DDBJ databases">
        <title>SPAdes assembly of the Mesoplasma lactucae genome.</title>
        <authorList>
            <person name="Knight T.F."/>
            <person name="Rubinstein R."/>
            <person name="Citino T."/>
        </authorList>
    </citation>
    <scope>NUCLEOTIDE SEQUENCE [LARGE SCALE GENOMIC DNA]</scope>
    <source>
        <strain evidence="2 3">831-C4</strain>
    </source>
</reference>
<dbReference type="RefSeq" id="WP_096862877.1">
    <property type="nucleotide sequence ID" value="NZ_CP023668.1"/>
</dbReference>
<dbReference type="OrthoDB" id="390260at2"/>
<evidence type="ECO:0000313" key="2">
    <source>
        <dbReference type="EMBL" id="ATG97589.1"/>
    </source>
</evidence>
<keyword evidence="3" id="KW-1185">Reference proteome</keyword>
<dbReference type="Proteomes" id="UP000232227">
    <property type="component" value="Chromosome"/>
</dbReference>
<feature type="region of interest" description="Disordered" evidence="1">
    <location>
        <begin position="190"/>
        <end position="215"/>
    </location>
</feature>
<accession>A0A291IS15</accession>
<evidence type="ECO:0000256" key="1">
    <source>
        <dbReference type="SAM" id="MobiDB-lite"/>
    </source>
</evidence>
<sequence length="215" mass="25477">MKKKKRNPNSLVYEDFFNSLFLMNKSEKKKILKLAQKKDVSFFLFYTDYRNILNIIENGITQLKNINLSKDETYYVWSYLQHDESVDLELDNSSRAYFWKWATDAHVKLENLCVIGIDPLKLAEQTVNDWVYDSSLKLVSVHETIPAESIAWIMIRREKPLKNIEQMVKMADLDIDVYYGNNAEIKRLKRRSPKKREDTITITQPREETKEKDNG</sequence>
<proteinExistence type="predicted"/>